<name>A0A2R7YWH3_9ACTN</name>
<dbReference type="PANTHER" id="PTHR48105">
    <property type="entry name" value="THIOREDOXIN REDUCTASE 1-RELATED-RELATED"/>
    <property type="match status" value="1"/>
</dbReference>
<dbReference type="GO" id="GO:0004791">
    <property type="term" value="F:thioredoxin-disulfide reductase (NADPH) activity"/>
    <property type="evidence" value="ECO:0007669"/>
    <property type="project" value="UniProtKB-EC"/>
</dbReference>
<dbReference type="Pfam" id="PF07992">
    <property type="entry name" value="Pyr_redox_2"/>
    <property type="match status" value="2"/>
</dbReference>
<feature type="domain" description="FAD/NAD(P)-binding" evidence="4">
    <location>
        <begin position="3"/>
        <end position="140"/>
    </location>
</feature>
<evidence type="ECO:0000313" key="5">
    <source>
        <dbReference type="EMBL" id="PUA80406.1"/>
    </source>
</evidence>
<evidence type="ECO:0000256" key="1">
    <source>
        <dbReference type="ARBA" id="ARBA00022630"/>
    </source>
</evidence>
<organism evidence="5 6">
    <name type="scientific">Nocardioides currus</name>
    <dbReference type="NCBI Taxonomy" id="2133958"/>
    <lineage>
        <taxon>Bacteria</taxon>
        <taxon>Bacillati</taxon>
        <taxon>Actinomycetota</taxon>
        <taxon>Actinomycetes</taxon>
        <taxon>Propionibacteriales</taxon>
        <taxon>Nocardioidaceae</taxon>
        <taxon>Nocardioides</taxon>
    </lineage>
</organism>
<dbReference type="PRINTS" id="PR00368">
    <property type="entry name" value="FADPNR"/>
</dbReference>
<sequence length="277" mass="28565">MLDAIVIGGGPAGLQATLTLGRMHRPTLMLDSGAYRNAPVDAMHNIITNDGRAPAEFRSIVRGELAAYAEVEVRDVAATTVVRLDDGTFEVTLADGSVETSRAVVLATGLRDVMPDIDGFAEQWGRTVHVCPFCHGHELHGKRIAIQDSPAAEHQVPLLSPIVGSIAVVPAVTSVELTSDGLVVTSGDSSVVVDGLFAHPAFEQSAPFAAQLGLEMRDSGCIAIDLFGATSVPGVFAAGDLAHVAELPMPMPSVLAAAAAGQLAGAAVVRSSVMQTA</sequence>
<dbReference type="SUPFAM" id="SSF51905">
    <property type="entry name" value="FAD/NAD(P)-binding domain"/>
    <property type="match status" value="1"/>
</dbReference>
<dbReference type="PRINTS" id="PR00469">
    <property type="entry name" value="PNDRDTASEII"/>
</dbReference>
<dbReference type="AlphaFoldDB" id="A0A2R7YWH3"/>
<keyword evidence="2" id="KW-0560">Oxidoreductase</keyword>
<proteinExistence type="predicted"/>
<protein>
    <submittedName>
        <fullName evidence="5">NAD(P)/FAD-dependent oxidoreductase</fullName>
    </submittedName>
</protein>
<reference evidence="5 6" key="1">
    <citation type="submission" date="2018-03" db="EMBL/GenBank/DDBJ databases">
        <authorList>
            <person name="Keele B.F."/>
        </authorList>
    </citation>
    <scope>NUCLEOTIDE SEQUENCE [LARGE SCALE GENOMIC DNA]</scope>
    <source>
        <strain evidence="5 6">IB-3</strain>
    </source>
</reference>
<evidence type="ECO:0000313" key="6">
    <source>
        <dbReference type="Proteomes" id="UP000244867"/>
    </source>
</evidence>
<dbReference type="InterPro" id="IPR036188">
    <property type="entry name" value="FAD/NAD-bd_sf"/>
</dbReference>
<feature type="domain" description="FAD/NAD(P)-binding" evidence="4">
    <location>
        <begin position="176"/>
        <end position="248"/>
    </location>
</feature>
<evidence type="ECO:0000256" key="3">
    <source>
        <dbReference type="ARBA" id="ARBA00048132"/>
    </source>
</evidence>
<comment type="caution">
    <text evidence="5">The sequence shown here is derived from an EMBL/GenBank/DDBJ whole genome shotgun (WGS) entry which is preliminary data.</text>
</comment>
<dbReference type="InterPro" id="IPR023753">
    <property type="entry name" value="FAD/NAD-binding_dom"/>
</dbReference>
<gene>
    <name evidence="5" type="ORF">C7S10_14890</name>
</gene>
<evidence type="ECO:0000256" key="2">
    <source>
        <dbReference type="ARBA" id="ARBA00023002"/>
    </source>
</evidence>
<accession>A0A2R7YWH3</accession>
<keyword evidence="1" id="KW-0285">Flavoprotein</keyword>
<dbReference type="OrthoDB" id="9786503at2"/>
<comment type="catalytic activity">
    <reaction evidence="3">
        <text>[thioredoxin]-dithiol + NADP(+) = [thioredoxin]-disulfide + NADPH + H(+)</text>
        <dbReference type="Rhea" id="RHEA:20345"/>
        <dbReference type="Rhea" id="RHEA-COMP:10698"/>
        <dbReference type="Rhea" id="RHEA-COMP:10700"/>
        <dbReference type="ChEBI" id="CHEBI:15378"/>
        <dbReference type="ChEBI" id="CHEBI:29950"/>
        <dbReference type="ChEBI" id="CHEBI:50058"/>
        <dbReference type="ChEBI" id="CHEBI:57783"/>
        <dbReference type="ChEBI" id="CHEBI:58349"/>
        <dbReference type="EC" id="1.8.1.9"/>
    </reaction>
</comment>
<dbReference type="InterPro" id="IPR050097">
    <property type="entry name" value="Ferredoxin-NADP_redctase_2"/>
</dbReference>
<dbReference type="Proteomes" id="UP000244867">
    <property type="component" value="Unassembled WGS sequence"/>
</dbReference>
<evidence type="ECO:0000259" key="4">
    <source>
        <dbReference type="Pfam" id="PF07992"/>
    </source>
</evidence>
<keyword evidence="6" id="KW-1185">Reference proteome</keyword>
<dbReference type="RefSeq" id="WP_108345214.1">
    <property type="nucleotide sequence ID" value="NZ_PYXZ01000006.1"/>
</dbReference>
<dbReference type="Gene3D" id="3.50.50.60">
    <property type="entry name" value="FAD/NAD(P)-binding domain"/>
    <property type="match status" value="3"/>
</dbReference>
<dbReference type="EMBL" id="PYXZ01000006">
    <property type="protein sequence ID" value="PUA80406.1"/>
    <property type="molecule type" value="Genomic_DNA"/>
</dbReference>